<accession>S0KMJ7</accession>
<evidence type="ECO:0000313" key="2">
    <source>
        <dbReference type="Proteomes" id="UP000014113"/>
    </source>
</evidence>
<dbReference type="PATRIC" id="fig|1121865.3.peg.1473"/>
<proteinExistence type="predicted"/>
<dbReference type="RefSeq" id="WP_016183647.1">
    <property type="nucleotide sequence ID" value="NZ_JXKI01000013.1"/>
</dbReference>
<sequence length="148" mass="17245">MADELQKHLDNSRYGTPQIKPEEQHRYLGTFRERCYLSMTMQQMQDSTWQAQFAKHLPDYPEAEIRINGNLPESLQATYLHICAQAQRKFTIIQTNEAPTLETIGLLLVSTQAVDEPIIDIARKWSEKNSSTQEQPPKPSFLQKWFHL</sequence>
<organism evidence="1 2">
    <name type="scientific">Enterococcus columbae DSM 7374 = ATCC 51263</name>
    <dbReference type="NCBI Taxonomy" id="1121865"/>
    <lineage>
        <taxon>Bacteria</taxon>
        <taxon>Bacillati</taxon>
        <taxon>Bacillota</taxon>
        <taxon>Bacilli</taxon>
        <taxon>Lactobacillales</taxon>
        <taxon>Enterococcaceae</taxon>
        <taxon>Enterococcus</taxon>
    </lineage>
</organism>
<dbReference type="eggNOG" id="COG5506">
    <property type="taxonomic scope" value="Bacteria"/>
</dbReference>
<dbReference type="OrthoDB" id="95278at2"/>
<dbReference type="SUPFAM" id="SSF160515">
    <property type="entry name" value="YueI-like"/>
    <property type="match status" value="1"/>
</dbReference>
<dbReference type="STRING" id="1121865.OMW_01510"/>
<keyword evidence="2" id="KW-1185">Reference proteome</keyword>
<dbReference type="AlphaFoldDB" id="S0KMJ7"/>
<dbReference type="InterPro" id="IPR012543">
    <property type="entry name" value="DUF1694"/>
</dbReference>
<dbReference type="InterPro" id="IPR029064">
    <property type="entry name" value="Ribosomal_eL30-like_sf"/>
</dbReference>
<dbReference type="EMBL" id="ASWJ01000009">
    <property type="protein sequence ID" value="EOW80422.1"/>
    <property type="molecule type" value="Genomic_DNA"/>
</dbReference>
<name>S0KMJ7_9ENTE</name>
<evidence type="ECO:0008006" key="3">
    <source>
        <dbReference type="Google" id="ProtNLM"/>
    </source>
</evidence>
<gene>
    <name evidence="1" type="ORF">I568_02125</name>
</gene>
<comment type="caution">
    <text evidence="1">The sequence shown here is derived from an EMBL/GenBank/DDBJ whole genome shotgun (WGS) entry which is preliminary data.</text>
</comment>
<evidence type="ECO:0000313" key="1">
    <source>
        <dbReference type="EMBL" id="EOW80422.1"/>
    </source>
</evidence>
<dbReference type="Proteomes" id="UP000014113">
    <property type="component" value="Unassembled WGS sequence"/>
</dbReference>
<dbReference type="PIRSF" id="PIRSF034303">
    <property type="entry name" value="DUF1694"/>
    <property type="match status" value="1"/>
</dbReference>
<reference evidence="1 2" key="1">
    <citation type="submission" date="2013-03" db="EMBL/GenBank/DDBJ databases">
        <title>The Genome Sequence of Enterococcus columbae ATCC_51263 (PacBio/Illumina hybrid assembly).</title>
        <authorList>
            <consortium name="The Broad Institute Genomics Platform"/>
            <consortium name="The Broad Institute Genome Sequencing Center for Infectious Disease"/>
            <person name="Earl A."/>
            <person name="Russ C."/>
            <person name="Gilmore M."/>
            <person name="Surin D."/>
            <person name="Walker B."/>
            <person name="Young S."/>
            <person name="Zeng Q."/>
            <person name="Gargeya S."/>
            <person name="Fitzgerald M."/>
            <person name="Haas B."/>
            <person name="Abouelleil A."/>
            <person name="Allen A.W."/>
            <person name="Alvarado L."/>
            <person name="Arachchi H.M."/>
            <person name="Berlin A.M."/>
            <person name="Chapman S.B."/>
            <person name="Gainer-Dewar J."/>
            <person name="Goldberg J."/>
            <person name="Griggs A."/>
            <person name="Gujja S."/>
            <person name="Hansen M."/>
            <person name="Howarth C."/>
            <person name="Imamovic A."/>
            <person name="Ireland A."/>
            <person name="Larimer J."/>
            <person name="McCowan C."/>
            <person name="Murphy C."/>
            <person name="Pearson M."/>
            <person name="Poon T.W."/>
            <person name="Priest M."/>
            <person name="Roberts A."/>
            <person name="Saif S."/>
            <person name="Shea T."/>
            <person name="Sisk P."/>
            <person name="Sykes S."/>
            <person name="Wortman J."/>
            <person name="Nusbaum C."/>
            <person name="Birren B."/>
        </authorList>
    </citation>
    <scope>NUCLEOTIDE SEQUENCE [LARGE SCALE GENOMIC DNA]</scope>
    <source>
        <strain evidence="1 2">ATCC 51263</strain>
    </source>
</reference>
<dbReference type="Gene3D" id="3.30.1330.30">
    <property type="match status" value="1"/>
</dbReference>
<protein>
    <recommendedName>
        <fullName evidence="3">DUF1694 domain-containing protein</fullName>
    </recommendedName>
</protein>
<dbReference type="Pfam" id="PF07997">
    <property type="entry name" value="DUF1694"/>
    <property type="match status" value="1"/>
</dbReference>